<feature type="transmembrane region" description="Helical" evidence="2">
    <location>
        <begin position="20"/>
        <end position="40"/>
    </location>
</feature>
<keyword evidence="2" id="KW-0472">Membrane</keyword>
<sequence>MDNSSPGIGPIRAIQNLQRALLAGCIAVLTTTPLASFAESVDNLEIAELPPVYVPIIFAIGVIGGVGVLTASLGNVMDEEASLGLQSGARAKKERDRSRSSYFKK</sequence>
<proteinExistence type="predicted"/>
<gene>
    <name evidence="3" type="ORF">ACHAW5_007615</name>
</gene>
<comment type="caution">
    <text evidence="3">The sequence shown here is derived from an EMBL/GenBank/DDBJ whole genome shotgun (WGS) entry which is preliminary data.</text>
</comment>
<dbReference type="EMBL" id="JALLAZ020001786">
    <property type="protein sequence ID" value="KAL3763996.1"/>
    <property type="molecule type" value="Genomic_DNA"/>
</dbReference>
<keyword evidence="4" id="KW-1185">Reference proteome</keyword>
<organism evidence="3 4">
    <name type="scientific">Stephanodiscus triporus</name>
    <dbReference type="NCBI Taxonomy" id="2934178"/>
    <lineage>
        <taxon>Eukaryota</taxon>
        <taxon>Sar</taxon>
        <taxon>Stramenopiles</taxon>
        <taxon>Ochrophyta</taxon>
        <taxon>Bacillariophyta</taxon>
        <taxon>Coscinodiscophyceae</taxon>
        <taxon>Thalassiosirophycidae</taxon>
        <taxon>Stephanodiscales</taxon>
        <taxon>Stephanodiscaceae</taxon>
        <taxon>Stephanodiscus</taxon>
    </lineage>
</organism>
<protein>
    <submittedName>
        <fullName evidence="3">Uncharacterized protein</fullName>
    </submittedName>
</protein>
<feature type="transmembrane region" description="Helical" evidence="2">
    <location>
        <begin position="52"/>
        <end position="73"/>
    </location>
</feature>
<keyword evidence="2" id="KW-0812">Transmembrane</keyword>
<evidence type="ECO:0000256" key="2">
    <source>
        <dbReference type="SAM" id="Phobius"/>
    </source>
</evidence>
<name>A0ABD3MIS2_9STRA</name>
<dbReference type="Proteomes" id="UP001530315">
    <property type="component" value="Unassembled WGS sequence"/>
</dbReference>
<evidence type="ECO:0000313" key="4">
    <source>
        <dbReference type="Proteomes" id="UP001530315"/>
    </source>
</evidence>
<reference evidence="3 4" key="1">
    <citation type="submission" date="2024-10" db="EMBL/GenBank/DDBJ databases">
        <title>Updated reference genomes for cyclostephanoid diatoms.</title>
        <authorList>
            <person name="Roberts W.R."/>
            <person name="Alverson A.J."/>
        </authorList>
    </citation>
    <scope>NUCLEOTIDE SEQUENCE [LARGE SCALE GENOMIC DNA]</scope>
    <source>
        <strain evidence="3 4">AJA276-08</strain>
    </source>
</reference>
<keyword evidence="2" id="KW-1133">Transmembrane helix</keyword>
<evidence type="ECO:0000256" key="1">
    <source>
        <dbReference type="SAM" id="MobiDB-lite"/>
    </source>
</evidence>
<feature type="region of interest" description="Disordered" evidence="1">
    <location>
        <begin position="86"/>
        <end position="105"/>
    </location>
</feature>
<evidence type="ECO:0000313" key="3">
    <source>
        <dbReference type="EMBL" id="KAL3763996.1"/>
    </source>
</evidence>
<dbReference type="AlphaFoldDB" id="A0ABD3MIS2"/>
<accession>A0ABD3MIS2</accession>